<proteinExistence type="predicted"/>
<evidence type="ECO:0000313" key="1">
    <source>
        <dbReference type="EMBL" id="TWW09584.1"/>
    </source>
</evidence>
<organism evidence="1 2">
    <name type="scientific">Planctomyces bekefii</name>
    <dbReference type="NCBI Taxonomy" id="1653850"/>
    <lineage>
        <taxon>Bacteria</taxon>
        <taxon>Pseudomonadati</taxon>
        <taxon>Planctomycetota</taxon>
        <taxon>Planctomycetia</taxon>
        <taxon>Planctomycetales</taxon>
        <taxon>Planctomycetaceae</taxon>
        <taxon>Planctomyces</taxon>
    </lineage>
</organism>
<reference evidence="1 2" key="2">
    <citation type="submission" date="2019-08" db="EMBL/GenBank/DDBJ databases">
        <authorList>
            <person name="Henke P."/>
        </authorList>
    </citation>
    <scope>NUCLEOTIDE SEQUENCE [LARGE SCALE GENOMIC DNA]</scope>
    <source>
        <strain evidence="1">Phe10_nw2017</strain>
    </source>
</reference>
<protein>
    <submittedName>
        <fullName evidence="1">Uncharacterized protein</fullName>
    </submittedName>
</protein>
<gene>
    <name evidence="1" type="ORF">E3A20_12880</name>
</gene>
<accession>A0A5C6M982</accession>
<evidence type="ECO:0000313" key="2">
    <source>
        <dbReference type="Proteomes" id="UP000321083"/>
    </source>
</evidence>
<keyword evidence="2" id="KW-1185">Reference proteome</keyword>
<name>A0A5C6M982_9PLAN</name>
<sequence>MTPEEIADSLRRSVEIESGKPLVVFKDPAVSGHGSVRVATPDTAMHVLRYPPSADVQLPYLTAFHCGMLLRSLRAESPQRFDLVSTAAMRTETQQLIQAHLKTSGADVPESLIPNLCSQLGDGLGIQLRSMPIAIRVDHWLWQQYPSLQELQRTNVSRQLQESMQTLGPSVRALVPLRMLNANLAMNCAFAMFWGELWGEPELAVPYTLAGFEAAGRQLLEMVRSIDSHPNGDRQLVEQWASHLNLTAWYRTVTKQ</sequence>
<dbReference type="AlphaFoldDB" id="A0A5C6M982"/>
<dbReference type="EMBL" id="SRHE01000231">
    <property type="protein sequence ID" value="TWW09584.1"/>
    <property type="molecule type" value="Genomic_DNA"/>
</dbReference>
<reference evidence="1 2" key="1">
    <citation type="submission" date="2019-08" db="EMBL/GenBank/DDBJ databases">
        <title>100 year-old enigma solved: identification of Planctomyces bekefii, the type genus and species of the phylum Planctomycetes.</title>
        <authorList>
            <person name="Svetlana D.N."/>
            <person name="Overmann J."/>
        </authorList>
    </citation>
    <scope>NUCLEOTIDE SEQUENCE [LARGE SCALE GENOMIC DNA]</scope>
    <source>
        <strain evidence="1">Phe10_nw2017</strain>
    </source>
</reference>
<dbReference type="Proteomes" id="UP000321083">
    <property type="component" value="Unassembled WGS sequence"/>
</dbReference>
<comment type="caution">
    <text evidence="1">The sequence shown here is derived from an EMBL/GenBank/DDBJ whole genome shotgun (WGS) entry which is preliminary data.</text>
</comment>